<dbReference type="InterPro" id="IPR002772">
    <property type="entry name" value="Glyco_hydro_3_C"/>
</dbReference>
<dbReference type="AlphaFoldDB" id="A0A7V3YEZ4"/>
<evidence type="ECO:0000256" key="1">
    <source>
        <dbReference type="ARBA" id="ARBA00005336"/>
    </source>
</evidence>
<dbReference type="InterPro" id="IPR036962">
    <property type="entry name" value="Glyco_hydro_3_N_sf"/>
</dbReference>
<dbReference type="SMART" id="SM01217">
    <property type="entry name" value="Fn3_like"/>
    <property type="match status" value="1"/>
</dbReference>
<comment type="caution">
    <text evidence="4">The sequence shown here is derived from an EMBL/GenBank/DDBJ whole genome shotgun (WGS) entry which is preliminary data.</text>
</comment>
<sequence length="756" mass="83555">MKEGLRPVDELLSRMTLEEKVAQLCAVHASRLLEGRKFSEAKARAILGYGIGQITRLLGSPELEPEEAVELGNAIQRFLKEKTRLGIPAMIHEECLSGLLCRRATVFPQAIALASTFDPELVKRVTTAIRKTMRALGVHQGLAPVLDIPRDPRWGRTEETFGEDPYLVSRMASAYIQGLQGEDLREGIVATAKHFTAYGISEGGRNLAPAKVGERELREVFLFPFEVAVREAKVRSLMNAYHEIDGVPCAASSFLLTKVLREEWGFGGIVVSDYEAVRMLATFHHVAENEKEAAVLALQAGIDVELPDADCFPHLVAAVREGLLSEEVLNEAVRRVLSVKYELGLLEGLPSADPGSVALLDPPENRALAREVARASLVLLKNDGVLPLRKDLRTLAVIGPNAHDPINLHGDYSFTTHVPCVLAWKGREARWEVAVPTVTVLEGIKAKVSPKTQVLYARGCGLTESSEEDLGEALEVARKAEVIVAVLGERSGLFRQSLSGEGSDRVDLALPEAQRNLLKALHELGKPIVLVLVNGRPLELLWEYEHIPAILEAWYPGEEGGNAIADVLFGDYNPSGRLPISFPKALGQIPVYYNRKPTSFSEYLTLDARPLFPFGHGLSYTTFAYTDLRIEPQRVQSLEKVTIQCTVENVGDREGEEVVQLYIRDRVASCVRPEKELKGFVKVRLAPGEKKTIVFTLFPEQLAFFDQQMRLVVEPGVFDVMIGASSQDIRLSGTLEILKEKVLTRYRRFASKAVVK</sequence>
<protein>
    <submittedName>
        <fullName evidence="4">Beta-glucosidase</fullName>
    </submittedName>
</protein>
<dbReference type="Gene3D" id="3.20.20.300">
    <property type="entry name" value="Glycoside hydrolase, family 3, N-terminal domain"/>
    <property type="match status" value="1"/>
</dbReference>
<dbReference type="GO" id="GO:0009251">
    <property type="term" value="P:glucan catabolic process"/>
    <property type="evidence" value="ECO:0007669"/>
    <property type="project" value="TreeGrafter"/>
</dbReference>
<dbReference type="Pfam" id="PF14310">
    <property type="entry name" value="Fn3-like"/>
    <property type="match status" value="1"/>
</dbReference>
<accession>A0A7V3YEZ4</accession>
<dbReference type="SUPFAM" id="SSF51445">
    <property type="entry name" value="(Trans)glycosidases"/>
    <property type="match status" value="1"/>
</dbReference>
<dbReference type="InterPro" id="IPR026891">
    <property type="entry name" value="Fn3-like"/>
</dbReference>
<dbReference type="Gene3D" id="3.40.50.1700">
    <property type="entry name" value="Glycoside hydrolase family 3 C-terminal domain"/>
    <property type="match status" value="1"/>
</dbReference>
<dbReference type="FunFam" id="3.20.20.300:FF:000011">
    <property type="entry name" value="Glycosyl hydrolase"/>
    <property type="match status" value="1"/>
</dbReference>
<name>A0A7V3YEZ4_9BACT</name>
<dbReference type="SUPFAM" id="SSF52279">
    <property type="entry name" value="Beta-D-glucan exohydrolase, C-terminal domain"/>
    <property type="match status" value="1"/>
</dbReference>
<comment type="similarity">
    <text evidence="1">Belongs to the glycosyl hydrolase 3 family.</text>
</comment>
<evidence type="ECO:0000313" key="4">
    <source>
        <dbReference type="EMBL" id="HGI29882.1"/>
    </source>
</evidence>
<dbReference type="PRINTS" id="PR00133">
    <property type="entry name" value="GLHYDRLASE3"/>
</dbReference>
<dbReference type="PANTHER" id="PTHR30620:SF123">
    <property type="entry name" value="BETA-XYLOSIDASE"/>
    <property type="match status" value="1"/>
</dbReference>
<dbReference type="Pfam" id="PF01915">
    <property type="entry name" value="Glyco_hydro_3_C"/>
    <property type="match status" value="1"/>
</dbReference>
<dbReference type="EMBL" id="DTFV01000019">
    <property type="protein sequence ID" value="HGI29882.1"/>
    <property type="molecule type" value="Genomic_DNA"/>
</dbReference>
<dbReference type="Gene3D" id="2.60.40.10">
    <property type="entry name" value="Immunoglobulins"/>
    <property type="match status" value="1"/>
</dbReference>
<keyword evidence="2" id="KW-0378">Hydrolase</keyword>
<reference evidence="4" key="1">
    <citation type="journal article" date="2020" name="mSystems">
        <title>Genome- and Community-Level Interaction Insights into Carbon Utilization and Element Cycling Functions of Hydrothermarchaeota in Hydrothermal Sediment.</title>
        <authorList>
            <person name="Zhou Z."/>
            <person name="Liu Y."/>
            <person name="Xu W."/>
            <person name="Pan J."/>
            <person name="Luo Z.H."/>
            <person name="Li M."/>
        </authorList>
    </citation>
    <scope>NUCLEOTIDE SEQUENCE [LARGE SCALE GENOMIC DNA]</scope>
    <source>
        <strain evidence="4">SpSt-747</strain>
    </source>
</reference>
<evidence type="ECO:0000256" key="2">
    <source>
        <dbReference type="ARBA" id="ARBA00022801"/>
    </source>
</evidence>
<organism evidence="4">
    <name type="scientific">Candidatus Caldatribacterium californiense</name>
    <dbReference type="NCBI Taxonomy" id="1454726"/>
    <lineage>
        <taxon>Bacteria</taxon>
        <taxon>Pseudomonadati</taxon>
        <taxon>Atribacterota</taxon>
        <taxon>Atribacteria</taxon>
        <taxon>Atribacterales</taxon>
        <taxon>Candidatus Caldatribacteriaceae</taxon>
        <taxon>Candidatus Caldatribacterium</taxon>
    </lineage>
</organism>
<dbReference type="Pfam" id="PF00933">
    <property type="entry name" value="Glyco_hydro_3"/>
    <property type="match status" value="1"/>
</dbReference>
<dbReference type="PANTHER" id="PTHR30620">
    <property type="entry name" value="PERIPLASMIC BETA-GLUCOSIDASE-RELATED"/>
    <property type="match status" value="1"/>
</dbReference>
<dbReference type="InterPro" id="IPR051915">
    <property type="entry name" value="Cellulose_Degrad_GH3"/>
</dbReference>
<dbReference type="InterPro" id="IPR013783">
    <property type="entry name" value="Ig-like_fold"/>
</dbReference>
<dbReference type="InterPro" id="IPR001764">
    <property type="entry name" value="Glyco_hydro_3_N"/>
</dbReference>
<dbReference type="GO" id="GO:0008422">
    <property type="term" value="F:beta-glucosidase activity"/>
    <property type="evidence" value="ECO:0007669"/>
    <property type="project" value="TreeGrafter"/>
</dbReference>
<dbReference type="InterPro" id="IPR036881">
    <property type="entry name" value="Glyco_hydro_3_C_sf"/>
</dbReference>
<dbReference type="FunFam" id="2.60.40.10:FF:000495">
    <property type="entry name" value="Periplasmic beta-glucosidase"/>
    <property type="match status" value="1"/>
</dbReference>
<feature type="domain" description="Fibronectin type III-like" evidence="3">
    <location>
        <begin position="657"/>
        <end position="726"/>
    </location>
</feature>
<evidence type="ECO:0000259" key="3">
    <source>
        <dbReference type="SMART" id="SM01217"/>
    </source>
</evidence>
<dbReference type="InterPro" id="IPR017853">
    <property type="entry name" value="GH"/>
</dbReference>
<proteinExistence type="inferred from homology"/>
<gene>
    <name evidence="4" type="ORF">ENV30_01000</name>
</gene>